<evidence type="ECO:0000313" key="2">
    <source>
        <dbReference type="EMBL" id="KAH9300953.1"/>
    </source>
</evidence>
<feature type="non-terminal residue" evidence="2">
    <location>
        <position position="1"/>
    </location>
</feature>
<evidence type="ECO:0000313" key="3">
    <source>
        <dbReference type="Proteomes" id="UP000824469"/>
    </source>
</evidence>
<dbReference type="GO" id="GO:0051513">
    <property type="term" value="P:regulation of monopolar cell growth"/>
    <property type="evidence" value="ECO:0007669"/>
    <property type="project" value="InterPro"/>
</dbReference>
<feature type="compositionally biased region" description="Basic and acidic residues" evidence="1">
    <location>
        <begin position="278"/>
        <end position="294"/>
    </location>
</feature>
<reference evidence="2 3" key="1">
    <citation type="journal article" date="2021" name="Nat. Plants">
        <title>The Taxus genome provides insights into paclitaxel biosynthesis.</title>
        <authorList>
            <person name="Xiong X."/>
            <person name="Gou J."/>
            <person name="Liao Q."/>
            <person name="Li Y."/>
            <person name="Zhou Q."/>
            <person name="Bi G."/>
            <person name="Li C."/>
            <person name="Du R."/>
            <person name="Wang X."/>
            <person name="Sun T."/>
            <person name="Guo L."/>
            <person name="Liang H."/>
            <person name="Lu P."/>
            <person name="Wu Y."/>
            <person name="Zhang Z."/>
            <person name="Ro D.K."/>
            <person name="Shang Y."/>
            <person name="Huang S."/>
            <person name="Yan J."/>
        </authorList>
    </citation>
    <scope>NUCLEOTIDE SEQUENCE [LARGE SCALE GENOMIC DNA]</scope>
    <source>
        <strain evidence="2">Ta-2019</strain>
    </source>
</reference>
<keyword evidence="3" id="KW-1185">Reference proteome</keyword>
<sequence>RPWYSLGSPKKGIEYNHARGSIDSRKDSVRKDDASSCAEVDEFPYRLSPGLRNRSHWRVNSTESIQIPCTHSASSSIARHRYSCDGRDLSRPPPAVDHMDAYRSSSLRALEFPRLYESVDSPGRTRRSSNLIAKLMGLDDMPEPLLPPATPARKATEVEKDVEDVKREVAAEKGLEALRLKESLRTPANSSDTELLVATTKPRSFFSPTSAPFNPNTPLQKNLPMEDQKPSNILSNCVTETLNFGDNVSARRSKPKASKLPKEKSDTTSPRKPATTRYKTEILPKSPPKIEAKEQRKRKEMQKRLDKTNIKKDRDSRGNSALKSDGQTAKTNRSLDLRPKSRRVTTNFTNETCKAEHKKTAKPCEKEVIPAWRTENSREVPEEPSPVSVLDQSFCSEDNSPSPAIEVALNFVGNLPESLERTDNRNSDESLNKEISKPEEPVDFIQNIKSPKAEDHMAGREPNLMDSTQSISQKYFLSCSRSQSKDRKVEEYVTRLFRACDLLKYGDEERDVSMH</sequence>
<dbReference type="Proteomes" id="UP000824469">
    <property type="component" value="Unassembled WGS sequence"/>
</dbReference>
<feature type="non-terminal residue" evidence="2">
    <location>
        <position position="515"/>
    </location>
</feature>
<gene>
    <name evidence="2" type="ORF">KI387_012536</name>
</gene>
<accession>A0AA38FG17</accession>
<name>A0AA38FG17_TAXCH</name>
<dbReference type="EMBL" id="JAHRHJ020000009">
    <property type="protein sequence ID" value="KAH9300953.1"/>
    <property type="molecule type" value="Genomic_DNA"/>
</dbReference>
<dbReference type="PANTHER" id="PTHR31680">
    <property type="entry name" value="LONGIFOLIA PROTEIN"/>
    <property type="match status" value="1"/>
</dbReference>
<feature type="compositionally biased region" description="Polar residues" evidence="1">
    <location>
        <begin position="206"/>
        <end position="220"/>
    </location>
</feature>
<dbReference type="InterPro" id="IPR033334">
    <property type="entry name" value="LNG1/2"/>
</dbReference>
<dbReference type="PANTHER" id="PTHR31680:SF4">
    <property type="entry name" value="LONGIFOLIA PROTEIN"/>
    <property type="match status" value="1"/>
</dbReference>
<dbReference type="AlphaFoldDB" id="A0AA38FG17"/>
<proteinExistence type="predicted"/>
<evidence type="ECO:0000256" key="1">
    <source>
        <dbReference type="SAM" id="MobiDB-lite"/>
    </source>
</evidence>
<feature type="region of interest" description="Disordered" evidence="1">
    <location>
        <begin position="245"/>
        <end position="341"/>
    </location>
</feature>
<organism evidence="2 3">
    <name type="scientific">Taxus chinensis</name>
    <name type="common">Chinese yew</name>
    <name type="synonym">Taxus wallichiana var. chinensis</name>
    <dbReference type="NCBI Taxonomy" id="29808"/>
    <lineage>
        <taxon>Eukaryota</taxon>
        <taxon>Viridiplantae</taxon>
        <taxon>Streptophyta</taxon>
        <taxon>Embryophyta</taxon>
        <taxon>Tracheophyta</taxon>
        <taxon>Spermatophyta</taxon>
        <taxon>Pinopsida</taxon>
        <taxon>Pinidae</taxon>
        <taxon>Conifers II</taxon>
        <taxon>Cupressales</taxon>
        <taxon>Taxaceae</taxon>
        <taxon>Taxus</taxon>
    </lineage>
</organism>
<comment type="caution">
    <text evidence="2">The sequence shown here is derived from an EMBL/GenBank/DDBJ whole genome shotgun (WGS) entry which is preliminary data.</text>
</comment>
<feature type="region of interest" description="Disordered" evidence="1">
    <location>
        <begin position="203"/>
        <end position="231"/>
    </location>
</feature>
<feature type="compositionally biased region" description="Polar residues" evidence="1">
    <location>
        <begin position="318"/>
        <end position="332"/>
    </location>
</feature>
<feature type="region of interest" description="Disordered" evidence="1">
    <location>
        <begin position="375"/>
        <end position="399"/>
    </location>
</feature>
<protein>
    <submittedName>
        <fullName evidence="2">Uncharacterized protein</fullName>
    </submittedName>
</protein>
<feature type="compositionally biased region" description="Polar residues" evidence="1">
    <location>
        <begin position="390"/>
        <end position="399"/>
    </location>
</feature>
<feature type="compositionally biased region" description="Basic and acidic residues" evidence="1">
    <location>
        <begin position="302"/>
        <end position="317"/>
    </location>
</feature>